<evidence type="ECO:0000256" key="1">
    <source>
        <dbReference type="ARBA" id="ARBA00006226"/>
    </source>
</evidence>
<organism evidence="3 4">
    <name type="scientific">Cupriavidus nantongensis</name>
    <dbReference type="NCBI Taxonomy" id="1796606"/>
    <lineage>
        <taxon>Bacteria</taxon>
        <taxon>Pseudomonadati</taxon>
        <taxon>Pseudomonadota</taxon>
        <taxon>Betaproteobacteria</taxon>
        <taxon>Burkholderiales</taxon>
        <taxon>Burkholderiaceae</taxon>
        <taxon>Cupriavidus</taxon>
    </lineage>
</organism>
<dbReference type="EMBL" id="CP014844">
    <property type="protein sequence ID" value="AMR76666.1"/>
    <property type="molecule type" value="Genomic_DNA"/>
</dbReference>
<name>A0A142JF04_9BURK</name>
<evidence type="ECO:0000313" key="4">
    <source>
        <dbReference type="Proteomes" id="UP000075238"/>
    </source>
</evidence>
<comment type="similarity">
    <text evidence="1">Belongs to the RelE toxin family.</text>
</comment>
<dbReference type="Gene3D" id="3.30.2310.20">
    <property type="entry name" value="RelE-like"/>
    <property type="match status" value="1"/>
</dbReference>
<dbReference type="AlphaFoldDB" id="A0A142JF04"/>
<dbReference type="SUPFAM" id="SSF143011">
    <property type="entry name" value="RelE-like"/>
    <property type="match status" value="1"/>
</dbReference>
<dbReference type="KEGG" id="cnan:A2G96_02295"/>
<accession>A0A142JF04</accession>
<dbReference type="STRING" id="1796606.A2G96_02295"/>
<proteinExistence type="inferred from homology"/>
<keyword evidence="4" id="KW-1185">Reference proteome</keyword>
<evidence type="ECO:0000313" key="3">
    <source>
        <dbReference type="EMBL" id="AMR76666.1"/>
    </source>
</evidence>
<dbReference type="Pfam" id="PF05016">
    <property type="entry name" value="ParE_toxin"/>
    <property type="match status" value="1"/>
</dbReference>
<dbReference type="PANTHER" id="PTHR35601">
    <property type="entry name" value="TOXIN RELE"/>
    <property type="match status" value="1"/>
</dbReference>
<dbReference type="NCBIfam" id="TIGR02385">
    <property type="entry name" value="RelE_StbE"/>
    <property type="match status" value="1"/>
</dbReference>
<dbReference type="InterPro" id="IPR035093">
    <property type="entry name" value="RelE/ParE_toxin_dom_sf"/>
</dbReference>
<gene>
    <name evidence="3" type="ORF">A2G96_02295</name>
</gene>
<dbReference type="OrthoDB" id="5570653at2"/>
<sequence length="94" mass="11118">MAWRIEITQTAEKQLAKLDRPVARRIVTFLRERVAASVDPRSLGEALKGSELGEYWKYRVGDWRLICQIEDARITVVVLRLGNRRDVYRRDVYR</sequence>
<dbReference type="RefSeq" id="WP_062796401.1">
    <property type="nucleotide sequence ID" value="NZ_CP014844.1"/>
</dbReference>
<dbReference type="PANTHER" id="PTHR35601:SF1">
    <property type="entry name" value="TOXIN RELE"/>
    <property type="match status" value="1"/>
</dbReference>
<evidence type="ECO:0000256" key="2">
    <source>
        <dbReference type="ARBA" id="ARBA00022649"/>
    </source>
</evidence>
<dbReference type="Proteomes" id="UP000075238">
    <property type="component" value="Chromosome 1"/>
</dbReference>
<keyword evidence="2" id="KW-1277">Toxin-antitoxin system</keyword>
<protein>
    <submittedName>
        <fullName evidence="3">Addiction module toxin RelE</fullName>
    </submittedName>
</protein>
<dbReference type="InterPro" id="IPR007712">
    <property type="entry name" value="RelE/ParE_toxin"/>
</dbReference>
<reference evidence="3 4" key="1">
    <citation type="submission" date="2016-03" db="EMBL/GenBank/DDBJ databases">
        <title>Complete genome sequence of a novel chlorpyrifos degrading bacterium, Cupriavidus nantongensis sp. X1.</title>
        <authorList>
            <person name="Fang L."/>
        </authorList>
    </citation>
    <scope>NUCLEOTIDE SEQUENCE [LARGE SCALE GENOMIC DNA]</scope>
    <source>
        <strain evidence="3 4">X1</strain>
    </source>
</reference>